<dbReference type="PROSITE" id="PS01347">
    <property type="entry name" value="MRAY_1"/>
    <property type="match status" value="1"/>
</dbReference>
<dbReference type="GO" id="GO:0008360">
    <property type="term" value="P:regulation of cell shape"/>
    <property type="evidence" value="ECO:0007669"/>
    <property type="project" value="UniProtKB-KW"/>
</dbReference>
<dbReference type="GO" id="GO:0071555">
    <property type="term" value="P:cell wall organization"/>
    <property type="evidence" value="ECO:0007669"/>
    <property type="project" value="UniProtKB-KW"/>
</dbReference>
<feature type="transmembrane region" description="Helical" evidence="12">
    <location>
        <begin position="191"/>
        <end position="211"/>
    </location>
</feature>
<dbReference type="InterPro" id="IPR003524">
    <property type="entry name" value="PNAcMuramoyl-5peptid_Trfase"/>
</dbReference>
<dbReference type="Pfam" id="PF10555">
    <property type="entry name" value="MraY_sig1"/>
    <property type="match status" value="1"/>
</dbReference>
<feature type="transmembrane region" description="Helical" evidence="12">
    <location>
        <begin position="135"/>
        <end position="155"/>
    </location>
</feature>
<keyword evidence="11 12" id="KW-0961">Cell wall biogenesis/degradation</keyword>
<dbReference type="CDD" id="cd06852">
    <property type="entry name" value="GT_MraY"/>
    <property type="match status" value="1"/>
</dbReference>
<evidence type="ECO:0000256" key="10">
    <source>
        <dbReference type="ARBA" id="ARBA00023306"/>
    </source>
</evidence>
<evidence type="ECO:0000256" key="14">
    <source>
        <dbReference type="PIRSR" id="PIRSR600715-1"/>
    </source>
</evidence>
<keyword evidence="6 12" id="KW-0133">Cell shape</keyword>
<evidence type="ECO:0000256" key="7">
    <source>
        <dbReference type="ARBA" id="ARBA00022984"/>
    </source>
</evidence>
<dbReference type="GO" id="GO:0005886">
    <property type="term" value="C:plasma membrane"/>
    <property type="evidence" value="ECO:0007669"/>
    <property type="project" value="UniProtKB-SubCell"/>
</dbReference>
<comment type="similarity">
    <text evidence="2 12">Belongs to the glycosyltransferase 4 family. MraY subfamily.</text>
</comment>
<evidence type="ECO:0000256" key="13">
    <source>
        <dbReference type="NCBIfam" id="TIGR00445"/>
    </source>
</evidence>
<keyword evidence="16" id="KW-1185">Reference proteome</keyword>
<dbReference type="PANTHER" id="PTHR22926:SF5">
    <property type="entry name" value="PHOSPHO-N-ACETYLMURAMOYL-PENTAPEPTIDE-TRANSFERASE HOMOLOG"/>
    <property type="match status" value="1"/>
</dbReference>
<evidence type="ECO:0000256" key="3">
    <source>
        <dbReference type="ARBA" id="ARBA00022618"/>
    </source>
</evidence>
<feature type="transmembrane region" description="Helical" evidence="12">
    <location>
        <begin position="368"/>
        <end position="387"/>
    </location>
</feature>
<evidence type="ECO:0000256" key="12">
    <source>
        <dbReference type="HAMAP-Rule" id="MF_00038"/>
    </source>
</evidence>
<dbReference type="PANTHER" id="PTHR22926">
    <property type="entry name" value="PHOSPHO-N-ACETYLMURAMOYL-PENTAPEPTIDE-TRANSFERASE"/>
    <property type="match status" value="1"/>
</dbReference>
<evidence type="ECO:0000256" key="1">
    <source>
        <dbReference type="ARBA" id="ARBA00004141"/>
    </source>
</evidence>
<comment type="catalytic activity">
    <reaction evidence="12">
        <text>UDP-N-acetyl-alpha-D-muramoyl-L-alanyl-gamma-D-glutamyl-meso-2,6-diaminopimeloyl-D-alanyl-D-alanine + di-trans,octa-cis-undecaprenyl phosphate = di-trans,octa-cis-undecaprenyl diphospho-N-acetyl-alpha-D-muramoyl-L-alanyl-D-glutamyl-meso-2,6-diaminopimeloyl-D-alanyl-D-alanine + UMP</text>
        <dbReference type="Rhea" id="RHEA:28386"/>
        <dbReference type="ChEBI" id="CHEBI:57865"/>
        <dbReference type="ChEBI" id="CHEBI:60392"/>
        <dbReference type="ChEBI" id="CHEBI:61386"/>
        <dbReference type="ChEBI" id="CHEBI:61387"/>
        <dbReference type="EC" id="2.7.8.13"/>
    </reaction>
</comment>
<name>A0A8H9IIA6_9BURK</name>
<feature type="transmembrane region" description="Helical" evidence="12">
    <location>
        <begin position="23"/>
        <end position="46"/>
    </location>
</feature>
<keyword evidence="3 12" id="KW-0132">Cell division</keyword>
<feature type="transmembrane region" description="Helical" evidence="12">
    <location>
        <begin position="74"/>
        <end position="92"/>
    </location>
</feature>
<dbReference type="InterPro" id="IPR000715">
    <property type="entry name" value="Glycosyl_transferase_4"/>
</dbReference>
<dbReference type="AlphaFoldDB" id="A0A8H9IIA6"/>
<dbReference type="RefSeq" id="WP_189391900.1">
    <property type="nucleotide sequence ID" value="NZ_BMZN01000002.1"/>
</dbReference>
<evidence type="ECO:0000256" key="2">
    <source>
        <dbReference type="ARBA" id="ARBA00005583"/>
    </source>
</evidence>
<feature type="binding site" evidence="14">
    <location>
        <position position="216"/>
    </location>
    <ligand>
        <name>Mg(2+)</name>
        <dbReference type="ChEBI" id="CHEBI:18420"/>
    </ligand>
</feature>
<feature type="transmembrane region" description="Helical" evidence="12">
    <location>
        <begin position="223"/>
        <end position="243"/>
    </location>
</feature>
<keyword evidence="12" id="KW-1003">Cell membrane</keyword>
<proteinExistence type="inferred from homology"/>
<comment type="cofactor">
    <cofactor evidence="12 14">
        <name>Mg(2+)</name>
        <dbReference type="ChEBI" id="CHEBI:18420"/>
    </cofactor>
</comment>
<dbReference type="GO" id="GO:0009252">
    <property type="term" value="P:peptidoglycan biosynthetic process"/>
    <property type="evidence" value="ECO:0007669"/>
    <property type="project" value="UniProtKB-UniRule"/>
</dbReference>
<comment type="subcellular location">
    <subcellularLocation>
        <location evidence="12">Cell membrane</location>
        <topology evidence="12">Multi-pass membrane protein</topology>
    </subcellularLocation>
    <subcellularLocation>
        <location evidence="1">Membrane</location>
        <topology evidence="1">Multi-pass membrane protein</topology>
    </subcellularLocation>
</comment>
<gene>
    <name evidence="15" type="primary">murX</name>
    <name evidence="12" type="synonym">mraY</name>
    <name evidence="15" type="ORF">GCM10010096_14820</name>
</gene>
<protein>
    <recommendedName>
        <fullName evidence="12 13">Phospho-N-acetylmuramoyl-pentapeptide-transferase</fullName>
        <ecNumber evidence="12 13">2.7.8.13</ecNumber>
    </recommendedName>
    <alternativeName>
        <fullName evidence="12">UDP-MurNAc-pentapeptide phosphotransferase</fullName>
    </alternativeName>
</protein>
<keyword evidence="12 14" id="KW-0479">Metal-binding</keyword>
<dbReference type="GO" id="GO:0051301">
    <property type="term" value="P:cell division"/>
    <property type="evidence" value="ECO:0007669"/>
    <property type="project" value="UniProtKB-KW"/>
</dbReference>
<reference evidence="16" key="1">
    <citation type="journal article" date="2019" name="Int. J. Syst. Evol. Microbiol.">
        <title>The Global Catalogue of Microorganisms (GCM) 10K type strain sequencing project: providing services to taxonomists for standard genome sequencing and annotation.</title>
        <authorList>
            <consortium name="The Broad Institute Genomics Platform"/>
            <consortium name="The Broad Institute Genome Sequencing Center for Infectious Disease"/>
            <person name="Wu L."/>
            <person name="Ma J."/>
        </authorList>
    </citation>
    <scope>NUCLEOTIDE SEQUENCE [LARGE SCALE GENOMIC DNA]</scope>
    <source>
        <strain evidence="16">KCTC 42083</strain>
    </source>
</reference>
<evidence type="ECO:0000313" key="15">
    <source>
        <dbReference type="EMBL" id="GHC44642.1"/>
    </source>
</evidence>
<feature type="transmembrane region" description="Helical" evidence="12">
    <location>
        <begin position="98"/>
        <end position="115"/>
    </location>
</feature>
<keyword evidence="9 12" id="KW-0472">Membrane</keyword>
<accession>A0A8H9IIA6</accession>
<dbReference type="HAMAP" id="MF_00038">
    <property type="entry name" value="MraY"/>
    <property type="match status" value="1"/>
</dbReference>
<dbReference type="GO" id="GO:0046872">
    <property type="term" value="F:metal ion binding"/>
    <property type="evidence" value="ECO:0007669"/>
    <property type="project" value="UniProtKB-KW"/>
</dbReference>
<feature type="transmembrane region" description="Helical" evidence="12">
    <location>
        <begin position="263"/>
        <end position="280"/>
    </location>
</feature>
<keyword evidence="10 12" id="KW-0131">Cell cycle</keyword>
<feature type="binding site" evidence="14">
    <location>
        <position position="291"/>
    </location>
    <ligand>
        <name>Mg(2+)</name>
        <dbReference type="ChEBI" id="CHEBI:18420"/>
    </ligand>
</feature>
<evidence type="ECO:0000256" key="9">
    <source>
        <dbReference type="ARBA" id="ARBA00023136"/>
    </source>
</evidence>
<dbReference type="PROSITE" id="PS01348">
    <property type="entry name" value="MRAY_2"/>
    <property type="match status" value="1"/>
</dbReference>
<evidence type="ECO:0000256" key="11">
    <source>
        <dbReference type="ARBA" id="ARBA00023316"/>
    </source>
</evidence>
<dbReference type="UniPathway" id="UPA00219"/>
<dbReference type="Proteomes" id="UP000608923">
    <property type="component" value="Unassembled WGS sequence"/>
</dbReference>
<evidence type="ECO:0000313" key="16">
    <source>
        <dbReference type="Proteomes" id="UP000608923"/>
    </source>
</evidence>
<evidence type="ECO:0000256" key="5">
    <source>
        <dbReference type="ARBA" id="ARBA00022692"/>
    </source>
</evidence>
<keyword evidence="12 14" id="KW-0460">Magnesium</keyword>
<feature type="transmembrane region" description="Helical" evidence="12">
    <location>
        <begin position="314"/>
        <end position="337"/>
    </location>
</feature>
<dbReference type="NCBIfam" id="TIGR00445">
    <property type="entry name" value="mraY"/>
    <property type="match status" value="1"/>
</dbReference>
<keyword evidence="5 12" id="KW-0812">Transmembrane</keyword>
<sequence>MLLELARWLSDDHVRAFGVFEYITLRAILASATALAIGLLAGPWVIRKLTELKIGQAVRAYGPESHLQKNGTPTMGGVLILISIGISTLLWADWTNRFVWVVLLVTFGFGWIGWADDYKKVVNRDPEGMSSRQKFFWQALIGMVAAVYLSFAVSVPANTELWPLFKEWVLSGFTMPLPTQADLIVPFFKSVSYPLGVLGFVVLTWAVIVGSSNAVNLTDGLDGLAIMPTVLVGAALGIFAYVVGRVDYSKYLLFPYIPGAGELMVICAAIAGAGLAFLWFNAYPAQVFMGDVGALALGGALGTIAVIVRQEIVLFIMGGVFVVETLSVMLQVTWFKYTKRRYGQGRRIFRMAPLHHHFEVSGWKETQVVVRFWIITMMLVMVGLSTLKLR</sequence>
<evidence type="ECO:0000256" key="6">
    <source>
        <dbReference type="ARBA" id="ARBA00022960"/>
    </source>
</evidence>
<keyword evidence="4 12" id="KW-0808">Transferase</keyword>
<evidence type="ECO:0000256" key="8">
    <source>
        <dbReference type="ARBA" id="ARBA00022989"/>
    </source>
</evidence>
<comment type="pathway">
    <text evidence="12">Cell wall biogenesis; peptidoglycan biosynthesis.</text>
</comment>
<evidence type="ECO:0000256" key="4">
    <source>
        <dbReference type="ARBA" id="ARBA00022679"/>
    </source>
</evidence>
<dbReference type="InterPro" id="IPR018480">
    <property type="entry name" value="PNAcMuramoyl-5peptid_Trfase_CS"/>
</dbReference>
<dbReference type="EMBL" id="BMZN01000002">
    <property type="protein sequence ID" value="GHC44642.1"/>
    <property type="molecule type" value="Genomic_DNA"/>
</dbReference>
<keyword evidence="7 12" id="KW-0573">Peptidoglycan synthesis</keyword>
<comment type="caution">
    <text evidence="15">The sequence shown here is derived from an EMBL/GenBank/DDBJ whole genome shotgun (WGS) entry which is preliminary data.</text>
</comment>
<dbReference type="GO" id="GO:0008963">
    <property type="term" value="F:phospho-N-acetylmuramoyl-pentapeptide-transferase activity"/>
    <property type="evidence" value="ECO:0007669"/>
    <property type="project" value="UniProtKB-UniRule"/>
</dbReference>
<dbReference type="EC" id="2.7.8.13" evidence="12 13"/>
<comment type="function">
    <text evidence="12">Catalyzes the initial step of the lipid cycle reactions in the biosynthesis of the cell wall peptidoglycan: transfers peptidoglycan precursor phospho-MurNAc-pentapeptide from UDP-MurNAc-pentapeptide onto the lipid carrier undecaprenyl phosphate, yielding undecaprenyl-pyrophosphoryl-MurNAc-pentapeptide, known as lipid I.</text>
</comment>
<feature type="transmembrane region" description="Helical" evidence="12">
    <location>
        <begin position="287"/>
        <end position="308"/>
    </location>
</feature>
<organism evidence="15 16">
    <name type="scientific">Alcaligenes pakistanensis</name>
    <dbReference type="NCBI Taxonomy" id="1482717"/>
    <lineage>
        <taxon>Bacteria</taxon>
        <taxon>Pseudomonadati</taxon>
        <taxon>Pseudomonadota</taxon>
        <taxon>Betaproteobacteria</taxon>
        <taxon>Burkholderiales</taxon>
        <taxon>Alcaligenaceae</taxon>
        <taxon>Alcaligenes</taxon>
    </lineage>
</organism>
<dbReference type="Pfam" id="PF00953">
    <property type="entry name" value="Glycos_transf_4"/>
    <property type="match status" value="1"/>
</dbReference>
<keyword evidence="8 12" id="KW-1133">Transmembrane helix</keyword>